<feature type="signal peptide" evidence="1">
    <location>
        <begin position="1"/>
        <end position="30"/>
    </location>
</feature>
<evidence type="ECO:0000256" key="1">
    <source>
        <dbReference type="SAM" id="SignalP"/>
    </source>
</evidence>
<protein>
    <submittedName>
        <fullName evidence="2">Uncharacterized protein</fullName>
    </submittedName>
</protein>
<sequence length="189" mass="19152">MNPLPRTAALAAAATAAVTALVLPAGTAQAAAAVPPPPLPGPWQPYHAKPFTDAAGDVCDFALRGDVVQDGEQIRTLAVDAAGTPTAQEITGPLVLRFTDEATGGSVDRDLAGTAWLFHHADGSQTWVVDGHLGLGTHAANPYQARGYAVLTGGLVLSIGTDHYPHVTAHAGPTEDLCATLASLPGGGR</sequence>
<reference evidence="2 3" key="1">
    <citation type="submission" date="2021-08" db="EMBL/GenBank/DDBJ databases">
        <title>WGS of actinomycetes from Thailand.</title>
        <authorList>
            <person name="Thawai C."/>
        </authorList>
    </citation>
    <scope>NUCLEOTIDE SEQUENCE [LARGE SCALE GENOMIC DNA]</scope>
    <source>
        <strain evidence="2 3">PLK6-54</strain>
    </source>
</reference>
<proteinExistence type="predicted"/>
<keyword evidence="1" id="KW-0732">Signal</keyword>
<gene>
    <name evidence="2" type="ORF">K7862_12250</name>
</gene>
<evidence type="ECO:0000313" key="2">
    <source>
        <dbReference type="EMBL" id="MBY8878399.1"/>
    </source>
</evidence>
<dbReference type="RefSeq" id="WP_222962545.1">
    <property type="nucleotide sequence ID" value="NZ_JAINZZ010000011.1"/>
</dbReference>
<comment type="caution">
    <text evidence="2">The sequence shown here is derived from an EMBL/GenBank/DDBJ whole genome shotgun (WGS) entry which is preliminary data.</text>
</comment>
<name>A0ABS7Q9E1_9ACTN</name>
<accession>A0ABS7Q9E1</accession>
<dbReference type="EMBL" id="JAINZZ010000011">
    <property type="protein sequence ID" value="MBY8878399.1"/>
    <property type="molecule type" value="Genomic_DNA"/>
</dbReference>
<dbReference type="Proteomes" id="UP000778578">
    <property type="component" value="Unassembled WGS sequence"/>
</dbReference>
<organism evidence="2 3">
    <name type="scientific">Actinacidiphila acidipaludis</name>
    <dbReference type="NCBI Taxonomy" id="2873382"/>
    <lineage>
        <taxon>Bacteria</taxon>
        <taxon>Bacillati</taxon>
        <taxon>Actinomycetota</taxon>
        <taxon>Actinomycetes</taxon>
        <taxon>Kitasatosporales</taxon>
        <taxon>Streptomycetaceae</taxon>
        <taxon>Actinacidiphila</taxon>
    </lineage>
</organism>
<evidence type="ECO:0000313" key="3">
    <source>
        <dbReference type="Proteomes" id="UP000778578"/>
    </source>
</evidence>
<keyword evidence="3" id="KW-1185">Reference proteome</keyword>
<feature type="chain" id="PRO_5045168414" evidence="1">
    <location>
        <begin position="31"/>
        <end position="189"/>
    </location>
</feature>